<evidence type="ECO:0000256" key="1">
    <source>
        <dbReference type="SAM" id="SignalP"/>
    </source>
</evidence>
<protein>
    <recommendedName>
        <fullName evidence="4">DUF4861 domain-containing protein</fullName>
    </recommendedName>
</protein>
<dbReference type="InterPro" id="IPR032342">
    <property type="entry name" value="DUF4861"/>
</dbReference>
<comment type="caution">
    <text evidence="2">The sequence shown here is derived from an EMBL/GenBank/DDBJ whole genome shotgun (WGS) entry which is preliminary data.</text>
</comment>
<dbReference type="Proteomes" id="UP000765802">
    <property type="component" value="Unassembled WGS sequence"/>
</dbReference>
<organism evidence="2 3">
    <name type="scientific">Flavihumibacter stibioxidans</name>
    <dbReference type="NCBI Taxonomy" id="1834163"/>
    <lineage>
        <taxon>Bacteria</taxon>
        <taxon>Pseudomonadati</taxon>
        <taxon>Bacteroidota</taxon>
        <taxon>Chitinophagia</taxon>
        <taxon>Chitinophagales</taxon>
        <taxon>Chitinophagaceae</taxon>
        <taxon>Flavihumibacter</taxon>
    </lineage>
</organism>
<reference evidence="2 3" key="1">
    <citation type="submission" date="2016-07" db="EMBL/GenBank/DDBJ databases">
        <title>Genome analysis of Flavihumibacter stibioxidans YS-17.</title>
        <authorList>
            <person name="Shi K."/>
            <person name="Han Y."/>
            <person name="Wang G."/>
        </authorList>
    </citation>
    <scope>NUCLEOTIDE SEQUENCE [LARGE SCALE GENOMIC DNA]</scope>
    <source>
        <strain evidence="2 3">YS-17</strain>
    </source>
</reference>
<accession>A0ABR7M5N8</accession>
<keyword evidence="1" id="KW-0732">Signal</keyword>
<evidence type="ECO:0008006" key="4">
    <source>
        <dbReference type="Google" id="ProtNLM"/>
    </source>
</evidence>
<dbReference type="Pfam" id="PF16153">
    <property type="entry name" value="DUF4861"/>
    <property type="match status" value="1"/>
</dbReference>
<name>A0ABR7M5N8_9BACT</name>
<dbReference type="EMBL" id="MBUA01000001">
    <property type="protein sequence ID" value="MBC6490335.1"/>
    <property type="molecule type" value="Genomic_DNA"/>
</dbReference>
<evidence type="ECO:0000313" key="3">
    <source>
        <dbReference type="Proteomes" id="UP000765802"/>
    </source>
</evidence>
<proteinExistence type="predicted"/>
<feature type="signal peptide" evidence="1">
    <location>
        <begin position="1"/>
        <end position="24"/>
    </location>
</feature>
<evidence type="ECO:0000313" key="2">
    <source>
        <dbReference type="EMBL" id="MBC6490335.1"/>
    </source>
</evidence>
<sequence length="430" mass="47406">MKRFCCIKKWGHLLALGLICFASCKTMQKPVLELENPVGTERQDELIVLSRQSLAKKLGNIPSGKFVQLNADGQPILIQYDDMDGDGNWDEMAFLYSFLPSQKKSFQLQLSDAPAAIKAVVRANARHRRKNADNSFGPDLAADSIPAGQPATDFSKQPLPPFLTEGPAWENDKVGFRLYFDVRNGKDIWGKTTADMVLDTVGMSPASNYHQQAGWGMDVLKVGPSLGAGALALYVPGMNGKDSLVRVGGRHIEKVSYKKVVDGPVRAIINLTYHNWKIAENMPPLQLTETISIWGGQYFYESTVIIRGAPADAKLVTGVVNLHHAEQQNFESGGVKGLYTWHNQSENKDNLGMAILAASSVVEKFSDASGVHSDIKNSYLAVMNTNASSPVGFRFFAGWEKSSPMFKSAEGFRNFLEHQANLYQHPILIR</sequence>
<keyword evidence="3" id="KW-1185">Reference proteome</keyword>
<gene>
    <name evidence="2" type="ORF">BC349_05130</name>
</gene>
<feature type="chain" id="PRO_5046422470" description="DUF4861 domain-containing protein" evidence="1">
    <location>
        <begin position="25"/>
        <end position="430"/>
    </location>
</feature>